<sequence>MPIKPVHGGDPMPLESPDDVAALVGHLERRDRQPAWLGDHFSYLAGTRPDWFRPFQETVVIDNHLPFWEVLYDDACVLLAGASDRCVETLAGRLRDRWSHYDMWALAAIGTDAARVVIADLVRAGADRQDFEDSGIWVPSTGPAEYRFTSQRRVVVLELGDFPGADNPVGLPVERIVRDPATTPVVWHYASFRLGQIPGLPSFPAERVHLAAPASACLWTVFADIGADGRYFGEEVRFESGDDDPDEDYAGDAPGFGLGRAVLRPYGPDLIYSNGTVHTSPGVVGTAGGPPIGLYPNPSCPSCKRLMFHALTVETYIREHGDGFRSLYLCEDCHKVASTATAWN</sequence>
<evidence type="ECO:0000313" key="1">
    <source>
        <dbReference type="EMBL" id="GIE44910.1"/>
    </source>
</evidence>
<dbReference type="EMBL" id="BOMP01000144">
    <property type="protein sequence ID" value="GIE44910.1"/>
    <property type="molecule type" value="Genomic_DNA"/>
</dbReference>
<evidence type="ECO:0000313" key="4">
    <source>
        <dbReference type="Proteomes" id="UP000631312"/>
    </source>
</evidence>
<dbReference type="Proteomes" id="UP000631312">
    <property type="component" value="Unassembled WGS sequence"/>
</dbReference>
<protein>
    <submittedName>
        <fullName evidence="2">Uncharacterized protein</fullName>
    </submittedName>
</protein>
<dbReference type="EMBL" id="JACHNC010000001">
    <property type="protein sequence ID" value="MBB4754213.1"/>
    <property type="molecule type" value="Genomic_DNA"/>
</dbReference>
<evidence type="ECO:0000313" key="2">
    <source>
        <dbReference type="EMBL" id="MBB4754213.1"/>
    </source>
</evidence>
<gene>
    <name evidence="1" type="ORF">Alo02nite_78080</name>
    <name evidence="2" type="ORF">BJ964_008374</name>
</gene>
<evidence type="ECO:0000313" key="3">
    <source>
        <dbReference type="Proteomes" id="UP000590511"/>
    </source>
</evidence>
<name>A0A7W7HPC2_9ACTN</name>
<reference evidence="1 4" key="2">
    <citation type="submission" date="2021-01" db="EMBL/GenBank/DDBJ databases">
        <title>Whole genome shotgun sequence of Actinoplanes lobatus NBRC 12513.</title>
        <authorList>
            <person name="Komaki H."/>
            <person name="Tamura T."/>
        </authorList>
    </citation>
    <scope>NUCLEOTIDE SEQUENCE [LARGE SCALE GENOMIC DNA]</scope>
    <source>
        <strain evidence="1 4">NBRC 12513</strain>
    </source>
</reference>
<organism evidence="2 3">
    <name type="scientific">Actinoplanes lobatus</name>
    <dbReference type="NCBI Taxonomy" id="113568"/>
    <lineage>
        <taxon>Bacteria</taxon>
        <taxon>Bacillati</taxon>
        <taxon>Actinomycetota</taxon>
        <taxon>Actinomycetes</taxon>
        <taxon>Micromonosporales</taxon>
        <taxon>Micromonosporaceae</taxon>
        <taxon>Actinoplanes</taxon>
    </lineage>
</organism>
<dbReference type="RefSeq" id="WP_188125812.1">
    <property type="nucleotide sequence ID" value="NZ_BOMP01000144.1"/>
</dbReference>
<comment type="caution">
    <text evidence="2">The sequence shown here is derived from an EMBL/GenBank/DDBJ whole genome shotgun (WGS) entry which is preliminary data.</text>
</comment>
<keyword evidence="4" id="KW-1185">Reference proteome</keyword>
<dbReference type="AlphaFoldDB" id="A0A7W7HPC2"/>
<reference evidence="2 3" key="1">
    <citation type="submission" date="2020-08" db="EMBL/GenBank/DDBJ databases">
        <title>Sequencing the genomes of 1000 actinobacteria strains.</title>
        <authorList>
            <person name="Klenk H.-P."/>
        </authorList>
    </citation>
    <scope>NUCLEOTIDE SEQUENCE [LARGE SCALE GENOMIC DNA]</scope>
    <source>
        <strain evidence="2 3">DSM 43150</strain>
    </source>
</reference>
<proteinExistence type="predicted"/>
<dbReference type="Proteomes" id="UP000590511">
    <property type="component" value="Unassembled WGS sequence"/>
</dbReference>
<accession>A0A7W7HPC2</accession>